<dbReference type="PRINTS" id="PR00419">
    <property type="entry name" value="ADXRDTASE"/>
</dbReference>
<gene>
    <name evidence="15" type="ORF">PTSG_06334</name>
</gene>
<keyword evidence="5 11" id="KW-0285">Flavoprotein</keyword>
<dbReference type="Proteomes" id="UP000007799">
    <property type="component" value="Unassembled WGS sequence"/>
</dbReference>
<feature type="transmembrane region" description="Helical" evidence="13">
    <location>
        <begin position="147"/>
        <end position="163"/>
    </location>
</feature>
<dbReference type="InterPro" id="IPR004572">
    <property type="entry name" value="Protoporphyrinogen_oxidase"/>
</dbReference>
<accession>F2UCL7</accession>
<keyword evidence="7 11" id="KW-0560">Oxidoreductase</keyword>
<evidence type="ECO:0000256" key="8">
    <source>
        <dbReference type="ARBA" id="ARBA00023133"/>
    </source>
</evidence>
<dbReference type="GO" id="GO:0006782">
    <property type="term" value="P:protoporphyrinogen IX biosynthetic process"/>
    <property type="evidence" value="ECO:0007669"/>
    <property type="project" value="UniProtKB-UniRule"/>
</dbReference>
<feature type="compositionally biased region" description="Basic and acidic residues" evidence="12">
    <location>
        <begin position="423"/>
        <end position="439"/>
    </location>
</feature>
<dbReference type="AlphaFoldDB" id="F2UCL7"/>
<evidence type="ECO:0000256" key="9">
    <source>
        <dbReference type="ARBA" id="ARBA00023244"/>
    </source>
</evidence>
<dbReference type="SUPFAM" id="SSF54373">
    <property type="entry name" value="FAD-linked reductases, C-terminal domain"/>
    <property type="match status" value="1"/>
</dbReference>
<evidence type="ECO:0000256" key="12">
    <source>
        <dbReference type="SAM" id="MobiDB-lite"/>
    </source>
</evidence>
<feature type="compositionally biased region" description="Gly residues" evidence="12">
    <location>
        <begin position="454"/>
        <end position="466"/>
    </location>
</feature>
<keyword evidence="9 11" id="KW-0627">Porphyrin biosynthesis</keyword>
<comment type="pathway">
    <text evidence="2 11">Porphyrin-containing compound metabolism; protoporphyrin-IX biosynthesis; protoporphyrin-IX from protoporphyrinogen-IX: step 1/1.</text>
</comment>
<dbReference type="OrthoDB" id="419752at2759"/>
<dbReference type="PANTHER" id="PTHR42923">
    <property type="entry name" value="PROTOPORPHYRINOGEN OXIDASE"/>
    <property type="match status" value="1"/>
</dbReference>
<reference evidence="15" key="1">
    <citation type="submission" date="2009-08" db="EMBL/GenBank/DDBJ databases">
        <title>Annotation of Salpingoeca rosetta.</title>
        <authorList>
            <consortium name="The Broad Institute Genome Sequencing Platform"/>
            <person name="Russ C."/>
            <person name="Cuomo C."/>
            <person name="Burger G."/>
            <person name="Gray M.W."/>
            <person name="Holland P.W.H."/>
            <person name="King N."/>
            <person name="Lang F.B.F."/>
            <person name="Roger A.J."/>
            <person name="Ruiz-Trillo I."/>
            <person name="Young S.K."/>
            <person name="Zeng Q."/>
            <person name="Gargeya S."/>
            <person name="Alvarado L."/>
            <person name="Berlin A."/>
            <person name="Chapman S.B."/>
            <person name="Chen Z."/>
            <person name="Freedman E."/>
            <person name="Gellesch M."/>
            <person name="Goldberg J."/>
            <person name="Griggs A."/>
            <person name="Gujja S."/>
            <person name="Heilman E."/>
            <person name="Heiman D."/>
            <person name="Howarth C."/>
            <person name="Mehta T."/>
            <person name="Neiman D."/>
            <person name="Pearson M."/>
            <person name="Roberts A."/>
            <person name="Saif S."/>
            <person name="Shea T."/>
            <person name="Shenoy N."/>
            <person name="Sisk P."/>
            <person name="Stolte C."/>
            <person name="Sykes S."/>
            <person name="White J."/>
            <person name="Yandava C."/>
            <person name="Haas B."/>
            <person name="Nusbaum C."/>
            <person name="Birren B."/>
        </authorList>
    </citation>
    <scope>NUCLEOTIDE SEQUENCE [LARGE SCALE GENOMIC DNA]</scope>
    <source>
        <strain evidence="15">ATCC 50818</strain>
    </source>
</reference>
<keyword evidence="13" id="KW-1133">Transmembrane helix</keyword>
<dbReference type="Pfam" id="PF01593">
    <property type="entry name" value="Amino_oxidase"/>
    <property type="match status" value="2"/>
</dbReference>
<dbReference type="GeneID" id="16073799"/>
<dbReference type="STRING" id="946362.F2UCL7"/>
<evidence type="ECO:0000256" key="6">
    <source>
        <dbReference type="ARBA" id="ARBA00022827"/>
    </source>
</evidence>
<feature type="compositionally biased region" description="Basic residues" evidence="12">
    <location>
        <begin position="58"/>
        <end position="89"/>
    </location>
</feature>
<feature type="domain" description="Amine oxidase" evidence="14">
    <location>
        <begin position="463"/>
        <end position="692"/>
    </location>
</feature>
<dbReference type="InterPro" id="IPR050464">
    <property type="entry name" value="Zeta_carotene_desat/Oxidored"/>
</dbReference>
<feature type="compositionally biased region" description="Acidic residues" evidence="12">
    <location>
        <begin position="97"/>
        <end position="106"/>
    </location>
</feature>
<sequence length="697" mass="75390">MPATGAAQRKGPTSAGRVLALAAAGGTATTLALLYLWVQQRKRKARDYQQRVKTAAAFRRHIHHKHHHRSSKRKGKKRSQQNKHNKKKTYASVASGDEAEDDEDTEGQEKGKRGGDAAASSSSQKGDDDGDDGDDDDDDKEEEGPRIAVLGAGISGLAAAYYIKKKRPEFDVHVFEKDDVVGGNIQTVQAVQPSTPVRIETGPRSLRTSTASARFALQLIDELGLGPQLEWANRATRGRRFVFDEDTAALEELPTSVSQILGFAYRHSLVPAVLRDLTQALFHRDEGVGYDTCEAFFTKHFSRHLATRFLTALVHGIFSGEANKLLLRYAFPSMWQLEQAYGSVVLGAILDRFLKLSAAYETPIMPPAPQVPDRVERWLQRAAKERVASLKGGLTTLTSALWEHVVEAGVHMHMGAAVARMARSADTDSDNDGHHHGAGDDGDDGRDDGDESGGRVGDGASSGGTGVALLDEDGAPMLVDVDCVISTLPPAELHQLLASSLPHLSLTETAHRRAMACANKLARVRSLSIAVVTFVFLRSSFKAVVKEGVEPGFGFLMPRTQARGHLLGVVYDSCVFPELAGAEHVVLTAMLGGEGHNHQTFVETSSEQVLLDEAWQCVQQHLGVAVTPSASRLTRWVRAIPQFDHLYAAARADMEACVQAHLPWLFVGGKAFGFGVGVNDCIVTSASIANQIVDLLS</sequence>
<dbReference type="InParanoid" id="F2UCL7"/>
<organism evidence="16">
    <name type="scientific">Salpingoeca rosetta (strain ATCC 50818 / BSB-021)</name>
    <dbReference type="NCBI Taxonomy" id="946362"/>
    <lineage>
        <taxon>Eukaryota</taxon>
        <taxon>Choanoflagellata</taxon>
        <taxon>Craspedida</taxon>
        <taxon>Salpingoecidae</taxon>
        <taxon>Salpingoeca</taxon>
    </lineage>
</organism>
<keyword evidence="6 11" id="KW-0274">FAD</keyword>
<dbReference type="eggNOG" id="KOG1276">
    <property type="taxonomic scope" value="Eukaryota"/>
</dbReference>
<dbReference type="OMA" id="EHNQAVQ"/>
<dbReference type="EMBL" id="GL832968">
    <property type="protein sequence ID" value="EGD74324.1"/>
    <property type="molecule type" value="Genomic_DNA"/>
</dbReference>
<dbReference type="InterPro" id="IPR002937">
    <property type="entry name" value="Amino_oxidase"/>
</dbReference>
<keyword evidence="8 11" id="KW-0350">Heme biosynthesis</keyword>
<dbReference type="FunCoup" id="F2UCL7">
    <property type="interactions" value="877"/>
</dbReference>
<evidence type="ECO:0000259" key="14">
    <source>
        <dbReference type="Pfam" id="PF01593"/>
    </source>
</evidence>
<evidence type="ECO:0000256" key="11">
    <source>
        <dbReference type="RuleBase" id="RU367069"/>
    </source>
</evidence>
<evidence type="ECO:0000256" key="1">
    <source>
        <dbReference type="ARBA" id="ARBA00002600"/>
    </source>
</evidence>
<evidence type="ECO:0000256" key="2">
    <source>
        <dbReference type="ARBA" id="ARBA00005073"/>
    </source>
</evidence>
<proteinExistence type="inferred from homology"/>
<feature type="transmembrane region" description="Helical" evidence="13">
    <location>
        <begin position="18"/>
        <end position="38"/>
    </location>
</feature>
<dbReference type="UniPathway" id="UPA00251">
    <property type="reaction ID" value="UER00324"/>
</dbReference>
<feature type="compositionally biased region" description="Acidic residues" evidence="12">
    <location>
        <begin position="128"/>
        <end position="142"/>
    </location>
</feature>
<dbReference type="GO" id="GO:0005743">
    <property type="term" value="C:mitochondrial inner membrane"/>
    <property type="evidence" value="ECO:0007669"/>
    <property type="project" value="UniProtKB-SubCell"/>
</dbReference>
<name>F2UCL7_SALR5</name>
<keyword evidence="13" id="KW-0472">Membrane</keyword>
<feature type="region of interest" description="Disordered" evidence="12">
    <location>
        <begin position="48"/>
        <end position="148"/>
    </location>
</feature>
<evidence type="ECO:0000256" key="5">
    <source>
        <dbReference type="ARBA" id="ARBA00022630"/>
    </source>
</evidence>
<evidence type="ECO:0000313" key="16">
    <source>
        <dbReference type="Proteomes" id="UP000007799"/>
    </source>
</evidence>
<dbReference type="GO" id="GO:0004729">
    <property type="term" value="F:oxygen-dependent protoporphyrinogen oxidase activity"/>
    <property type="evidence" value="ECO:0007669"/>
    <property type="project" value="UniProtKB-UniRule"/>
</dbReference>
<keyword evidence="13" id="KW-0812">Transmembrane</keyword>
<evidence type="ECO:0000256" key="10">
    <source>
        <dbReference type="ARBA" id="ARBA00047554"/>
    </source>
</evidence>
<comment type="similarity">
    <text evidence="3 11">Belongs to the protoporphyrinogen/coproporphyrinogen oxidase family. Protoporphyrinogen oxidase subfamily.</text>
</comment>
<protein>
    <recommendedName>
        <fullName evidence="4 11">Protoporphyrinogen oxidase</fullName>
        <ecNumber evidence="4 11">1.3.3.4</ecNumber>
    </recommendedName>
</protein>
<comment type="function">
    <text evidence="1 11">Catalyzes the 6-electron oxidation of protoporphyrinogen-IX to form protoporphyrin-IX.</text>
</comment>
<dbReference type="InterPro" id="IPR036188">
    <property type="entry name" value="FAD/NAD-bd_sf"/>
</dbReference>
<comment type="subcellular location">
    <subcellularLocation>
        <location evidence="11">Mitochondrion inner membrane</location>
    </subcellularLocation>
</comment>
<evidence type="ECO:0000256" key="4">
    <source>
        <dbReference type="ARBA" id="ARBA00012867"/>
    </source>
</evidence>
<comment type="cofactor">
    <cofactor evidence="11">
        <name>FAD</name>
        <dbReference type="ChEBI" id="CHEBI:57692"/>
    </cofactor>
    <text evidence="11">Binds 1 FAD per subunit.</text>
</comment>
<evidence type="ECO:0000256" key="3">
    <source>
        <dbReference type="ARBA" id="ARBA00010551"/>
    </source>
</evidence>
<feature type="region of interest" description="Disordered" evidence="12">
    <location>
        <begin position="421"/>
        <end position="467"/>
    </location>
</feature>
<feature type="domain" description="Amine oxidase" evidence="14">
    <location>
        <begin position="154"/>
        <end position="427"/>
    </location>
</feature>
<evidence type="ECO:0000313" key="15">
    <source>
        <dbReference type="EMBL" id="EGD74324.1"/>
    </source>
</evidence>
<keyword evidence="16" id="KW-1185">Reference proteome</keyword>
<dbReference type="PANTHER" id="PTHR42923:SF3">
    <property type="entry name" value="PROTOPORPHYRINOGEN OXIDASE"/>
    <property type="match status" value="1"/>
</dbReference>
<dbReference type="RefSeq" id="XP_004993224.1">
    <property type="nucleotide sequence ID" value="XM_004993167.1"/>
</dbReference>
<evidence type="ECO:0000256" key="7">
    <source>
        <dbReference type="ARBA" id="ARBA00023002"/>
    </source>
</evidence>
<dbReference type="SUPFAM" id="SSF51905">
    <property type="entry name" value="FAD/NAD(P)-binding domain"/>
    <property type="match status" value="1"/>
</dbReference>
<dbReference type="KEGG" id="sre:PTSG_06334"/>
<comment type="catalytic activity">
    <reaction evidence="10 11">
        <text>protoporphyrinogen IX + 3 O2 = protoporphyrin IX + 3 H2O2</text>
        <dbReference type="Rhea" id="RHEA:25576"/>
        <dbReference type="ChEBI" id="CHEBI:15379"/>
        <dbReference type="ChEBI" id="CHEBI:16240"/>
        <dbReference type="ChEBI" id="CHEBI:57306"/>
        <dbReference type="ChEBI" id="CHEBI:57307"/>
        <dbReference type="EC" id="1.3.3.4"/>
    </reaction>
</comment>
<evidence type="ECO:0000256" key="13">
    <source>
        <dbReference type="SAM" id="Phobius"/>
    </source>
</evidence>
<dbReference type="EC" id="1.3.3.4" evidence="4 11"/>
<dbReference type="NCBIfam" id="TIGR00562">
    <property type="entry name" value="proto_IX_ox"/>
    <property type="match status" value="1"/>
</dbReference>
<dbReference type="Gene3D" id="3.50.50.60">
    <property type="entry name" value="FAD/NAD(P)-binding domain"/>
    <property type="match status" value="2"/>
</dbReference>
<feature type="compositionally biased region" description="Acidic residues" evidence="12">
    <location>
        <begin position="440"/>
        <end position="451"/>
    </location>
</feature>